<accession>A0ABN8IY71</accession>
<sequence>MDFMFVPNRSGTIGARLVSPPVPHYCGVNRSVFAPSPRSAARASVLAVRDTANLRFPHRRKNMAALSPSIFFLGGDVRVVIELRLAV</sequence>
<evidence type="ECO:0000313" key="1">
    <source>
        <dbReference type="EMBL" id="CAH2067402.1"/>
    </source>
</evidence>
<evidence type="ECO:0000313" key="2">
    <source>
        <dbReference type="Proteomes" id="UP000837857"/>
    </source>
</evidence>
<proteinExistence type="predicted"/>
<keyword evidence="2" id="KW-1185">Reference proteome</keyword>
<protein>
    <submittedName>
        <fullName evidence="1">Uncharacterized protein</fullName>
    </submittedName>
</protein>
<name>A0ABN8IY71_9NEOP</name>
<organism evidence="1 2">
    <name type="scientific">Iphiclides podalirius</name>
    <name type="common">scarce swallowtail</name>
    <dbReference type="NCBI Taxonomy" id="110791"/>
    <lineage>
        <taxon>Eukaryota</taxon>
        <taxon>Metazoa</taxon>
        <taxon>Ecdysozoa</taxon>
        <taxon>Arthropoda</taxon>
        <taxon>Hexapoda</taxon>
        <taxon>Insecta</taxon>
        <taxon>Pterygota</taxon>
        <taxon>Neoptera</taxon>
        <taxon>Endopterygota</taxon>
        <taxon>Lepidoptera</taxon>
        <taxon>Glossata</taxon>
        <taxon>Ditrysia</taxon>
        <taxon>Papilionoidea</taxon>
        <taxon>Papilionidae</taxon>
        <taxon>Papilioninae</taxon>
        <taxon>Iphiclides</taxon>
    </lineage>
</organism>
<reference evidence="1" key="1">
    <citation type="submission" date="2022-03" db="EMBL/GenBank/DDBJ databases">
        <authorList>
            <person name="Martin H S."/>
        </authorList>
    </citation>
    <scope>NUCLEOTIDE SEQUENCE</scope>
</reference>
<dbReference type="EMBL" id="OW152816">
    <property type="protein sequence ID" value="CAH2067402.1"/>
    <property type="molecule type" value="Genomic_DNA"/>
</dbReference>
<feature type="non-terminal residue" evidence="1">
    <location>
        <position position="87"/>
    </location>
</feature>
<dbReference type="Proteomes" id="UP000837857">
    <property type="component" value="Chromosome 4"/>
</dbReference>
<gene>
    <name evidence="1" type="ORF">IPOD504_LOCUS13855</name>
</gene>